<dbReference type="Proteomes" id="UP000247233">
    <property type="component" value="Unassembled WGS sequence"/>
</dbReference>
<comment type="caution">
    <text evidence="1">The sequence shown here is derived from an EMBL/GenBank/DDBJ whole genome shotgun (WGS) entry which is preliminary data.</text>
</comment>
<reference evidence="1 2" key="1">
    <citation type="submission" date="2016-12" db="EMBL/GenBank/DDBJ databases">
        <title>The genomes of Aspergillus section Nigri reveals drivers in fungal speciation.</title>
        <authorList>
            <consortium name="DOE Joint Genome Institute"/>
            <person name="Vesth T.C."/>
            <person name="Nybo J."/>
            <person name="Theobald S."/>
            <person name="Brandl J."/>
            <person name="Frisvad J.C."/>
            <person name="Nielsen K.F."/>
            <person name="Lyhne E.K."/>
            <person name="Kogle M.E."/>
            <person name="Kuo A."/>
            <person name="Riley R."/>
            <person name="Clum A."/>
            <person name="Nolan M."/>
            <person name="Lipzen A."/>
            <person name="Salamov A."/>
            <person name="Henrissat B."/>
            <person name="Wiebenga A."/>
            <person name="De Vries R.P."/>
            <person name="Grigoriev I.V."/>
            <person name="Mortensen U.H."/>
            <person name="Andersen M.R."/>
            <person name="Baker S.E."/>
        </authorList>
    </citation>
    <scope>NUCLEOTIDE SEQUENCE [LARGE SCALE GENOMIC DNA]</scope>
    <source>
        <strain evidence="1 2">CBS 117.55</strain>
    </source>
</reference>
<dbReference type="AlphaFoldDB" id="A0A317X224"/>
<evidence type="ECO:0000313" key="1">
    <source>
        <dbReference type="EMBL" id="PWY92603.1"/>
    </source>
</evidence>
<protein>
    <submittedName>
        <fullName evidence="1">Uncharacterized protein</fullName>
    </submittedName>
</protein>
<gene>
    <name evidence="1" type="ORF">BO70DRAFT_357738</name>
</gene>
<keyword evidence="2" id="KW-1185">Reference proteome</keyword>
<organism evidence="1 2">
    <name type="scientific">Aspergillus heteromorphus CBS 117.55</name>
    <dbReference type="NCBI Taxonomy" id="1448321"/>
    <lineage>
        <taxon>Eukaryota</taxon>
        <taxon>Fungi</taxon>
        <taxon>Dikarya</taxon>
        <taxon>Ascomycota</taxon>
        <taxon>Pezizomycotina</taxon>
        <taxon>Eurotiomycetes</taxon>
        <taxon>Eurotiomycetidae</taxon>
        <taxon>Eurotiales</taxon>
        <taxon>Aspergillaceae</taxon>
        <taxon>Aspergillus</taxon>
        <taxon>Aspergillus subgen. Circumdati</taxon>
    </lineage>
</organism>
<dbReference type="GeneID" id="37064347"/>
<accession>A0A317X224</accession>
<dbReference type="RefSeq" id="XP_025404342.1">
    <property type="nucleotide sequence ID" value="XM_025542110.1"/>
</dbReference>
<proteinExistence type="predicted"/>
<dbReference type="VEuPathDB" id="FungiDB:BO70DRAFT_357738"/>
<evidence type="ECO:0000313" key="2">
    <source>
        <dbReference type="Proteomes" id="UP000247233"/>
    </source>
</evidence>
<sequence>MCLSVLPTLSSSSVLIHSAGCSAYPRALSLTALDSDSLSLDTPSSTGSHAVSSNPVISDTVIWLRVHGPS</sequence>
<name>A0A317X224_9EURO</name>
<dbReference type="EMBL" id="MSFL01000001">
    <property type="protein sequence ID" value="PWY92603.1"/>
    <property type="molecule type" value="Genomic_DNA"/>
</dbReference>